<accession>A0AA88AVF1</accession>
<organism evidence="4 5">
    <name type="scientific">Ficus carica</name>
    <name type="common">Common fig</name>
    <dbReference type="NCBI Taxonomy" id="3494"/>
    <lineage>
        <taxon>Eukaryota</taxon>
        <taxon>Viridiplantae</taxon>
        <taxon>Streptophyta</taxon>
        <taxon>Embryophyta</taxon>
        <taxon>Tracheophyta</taxon>
        <taxon>Spermatophyta</taxon>
        <taxon>Magnoliopsida</taxon>
        <taxon>eudicotyledons</taxon>
        <taxon>Gunneridae</taxon>
        <taxon>Pentapetalae</taxon>
        <taxon>rosids</taxon>
        <taxon>fabids</taxon>
        <taxon>Rosales</taxon>
        <taxon>Moraceae</taxon>
        <taxon>Ficeae</taxon>
        <taxon>Ficus</taxon>
    </lineage>
</organism>
<keyword evidence="2" id="KW-0677">Repeat</keyword>
<dbReference type="SMART" id="SM00369">
    <property type="entry name" value="LRR_TYP"/>
    <property type="match status" value="3"/>
</dbReference>
<dbReference type="InterPro" id="IPR011713">
    <property type="entry name" value="Leu-rich_rpt_3"/>
</dbReference>
<dbReference type="InterPro" id="IPR001611">
    <property type="entry name" value="Leu-rich_rpt"/>
</dbReference>
<dbReference type="Proteomes" id="UP001187192">
    <property type="component" value="Unassembled WGS sequence"/>
</dbReference>
<name>A0AA88AVF1_FICCA</name>
<dbReference type="PANTHER" id="PTHR45752">
    <property type="entry name" value="LEUCINE-RICH REPEAT-CONTAINING"/>
    <property type="match status" value="1"/>
</dbReference>
<reference evidence="4" key="1">
    <citation type="submission" date="2023-07" db="EMBL/GenBank/DDBJ databases">
        <title>draft genome sequence of fig (Ficus carica).</title>
        <authorList>
            <person name="Takahashi T."/>
            <person name="Nishimura K."/>
        </authorList>
    </citation>
    <scope>NUCLEOTIDE SEQUENCE</scope>
</reference>
<feature type="domain" description="C-JID" evidence="3">
    <location>
        <begin position="487"/>
        <end position="610"/>
    </location>
</feature>
<evidence type="ECO:0000256" key="2">
    <source>
        <dbReference type="ARBA" id="ARBA00022737"/>
    </source>
</evidence>
<dbReference type="AlphaFoldDB" id="A0AA88AVF1"/>
<dbReference type="Pfam" id="PF07725">
    <property type="entry name" value="LRR_3"/>
    <property type="match status" value="1"/>
</dbReference>
<evidence type="ECO:0000313" key="4">
    <source>
        <dbReference type="EMBL" id="GMN54973.1"/>
    </source>
</evidence>
<keyword evidence="1" id="KW-0433">Leucine-rich repeat</keyword>
<dbReference type="Gene3D" id="3.80.10.10">
    <property type="entry name" value="Ribonuclease Inhibitor"/>
    <property type="match status" value="3"/>
</dbReference>
<proteinExistence type="predicted"/>
<keyword evidence="5" id="KW-1185">Reference proteome</keyword>
<dbReference type="SUPFAM" id="SSF52058">
    <property type="entry name" value="L domain-like"/>
    <property type="match status" value="1"/>
</dbReference>
<dbReference type="InterPro" id="IPR050715">
    <property type="entry name" value="LRR-SigEffector_domain"/>
</dbReference>
<dbReference type="InterPro" id="IPR003591">
    <property type="entry name" value="Leu-rich_rpt_typical-subtyp"/>
</dbReference>
<protein>
    <recommendedName>
        <fullName evidence="3">C-JID domain-containing protein</fullName>
    </recommendedName>
</protein>
<dbReference type="InterPro" id="IPR032675">
    <property type="entry name" value="LRR_dom_sf"/>
</dbReference>
<comment type="caution">
    <text evidence="4">The sequence shown here is derived from an EMBL/GenBank/DDBJ whole genome shotgun (WGS) entry which is preliminary data.</text>
</comment>
<dbReference type="Pfam" id="PF20160">
    <property type="entry name" value="C-JID"/>
    <property type="match status" value="1"/>
</dbReference>
<dbReference type="PANTHER" id="PTHR45752:SF195">
    <property type="entry name" value="LEUCINE-RICH REPEAT (LRR) FAMILY PROTEIN-RELATED"/>
    <property type="match status" value="1"/>
</dbReference>
<dbReference type="Pfam" id="PF13855">
    <property type="entry name" value="LRR_8"/>
    <property type="match status" value="1"/>
</dbReference>
<dbReference type="EMBL" id="BTGU01000054">
    <property type="protein sequence ID" value="GMN54973.1"/>
    <property type="molecule type" value="Genomic_DNA"/>
</dbReference>
<sequence length="938" mass="105321">MCNLRLLKIYNSGREKFKIYLHQAGLQYLPHSLRYLSWCSYPSKSLPTNFKPQYLVELNMRHSNLKKLWDGVQPLGSLRHIDFGFSEELVKVPDLSQASKLESINLQYCESLIELPSLNLQVFGESHQGVDEYDSSRALGSVNLSGCTSLKILPDLSGNITILQLQHTAIEELPSSIGSLENLSVLDLFDCKCLKNLPVLPRNVNHLNMRETAIKEVPSTSIECLHGLEIFNMGGCKDLESLPPIFYKFKSLKALDLSGCSKLKNFPEILETMEHLEYLDLSGTDIQELPSSIENAVALRSLFLKHCQNLKAFPESLNNLNSREHLSLDQGCSESLYLDLRHCNILTIPEWLGSLSSLTQLNLSGNTFDRIPSSVRQLHHLHWLDISHCKNLHFLPELPCSIQYLNARGCISIEAVTNSGSALTLGCWDSKPPFEGSFIFFECLKLDQSSCSNIVFDFLCRVICTATIPALAMGRKAYDPFVGLCYPGSKIPKWFNHQSEGSSITIKLPQNWHRASFSGFVLCVVLAFEDPNCFQEVYRLDIENELHIKTSSGRSHNCGNIGYWSFLNGSLRVEMSFEFSCNYLDEERDEFSFDFELIKRCGVRMLYIEEEVIKEFKISIDQYVEYQLEAEELGISTRQYINQYIQQPEDYSVTSLSLSVVSDSHAIGLTQANSDNQVSNVVVDLQGFQLKTIEAYSQNLPTFYDFFSMEAPSDHDMDTASPSRDSMVSDERIFLNLSLSIGTTGPSQEVVVEQRADTGNDWANNVVAVVEEQLLQSHVSAFEELNSIMVNEPVPSVNQVIQSCADESCVSDSVRNEARIATDEVVEQSLDAEVNQEFQLMATGSFSETLSGPHDCLSGTELERPSAASGNSNYEDNDDHVESVVLEGSDTIANEPVPSGTETINYDAADQHMERTTCFDFCRCFPFLSIVIGVYRQL</sequence>
<dbReference type="Pfam" id="PF00560">
    <property type="entry name" value="LRR_1"/>
    <property type="match status" value="1"/>
</dbReference>
<evidence type="ECO:0000313" key="5">
    <source>
        <dbReference type="Proteomes" id="UP001187192"/>
    </source>
</evidence>
<gene>
    <name evidence="4" type="ORF">TIFTF001_024089</name>
</gene>
<dbReference type="InterPro" id="IPR045344">
    <property type="entry name" value="C-JID"/>
</dbReference>
<evidence type="ECO:0000256" key="1">
    <source>
        <dbReference type="ARBA" id="ARBA00022614"/>
    </source>
</evidence>
<evidence type="ECO:0000259" key="3">
    <source>
        <dbReference type="Pfam" id="PF20160"/>
    </source>
</evidence>